<dbReference type="Proteomes" id="UP000053989">
    <property type="component" value="Unassembled WGS sequence"/>
</dbReference>
<dbReference type="EMBL" id="KN822006">
    <property type="protein sequence ID" value="KIM69822.1"/>
    <property type="molecule type" value="Genomic_DNA"/>
</dbReference>
<reference evidence="1 2" key="1">
    <citation type="submission" date="2014-04" db="EMBL/GenBank/DDBJ databases">
        <authorList>
            <consortium name="DOE Joint Genome Institute"/>
            <person name="Kuo A."/>
            <person name="Kohler A."/>
            <person name="Nagy L.G."/>
            <person name="Floudas D."/>
            <person name="Copeland A."/>
            <person name="Barry K.W."/>
            <person name="Cichocki N."/>
            <person name="Veneault-Fourrey C."/>
            <person name="LaButti K."/>
            <person name="Lindquist E.A."/>
            <person name="Lipzen A."/>
            <person name="Lundell T."/>
            <person name="Morin E."/>
            <person name="Murat C."/>
            <person name="Sun H."/>
            <person name="Tunlid A."/>
            <person name="Henrissat B."/>
            <person name="Grigoriev I.V."/>
            <person name="Hibbett D.S."/>
            <person name="Martin F."/>
            <person name="Nordberg H.P."/>
            <person name="Cantor M.N."/>
            <person name="Hua S.X."/>
        </authorList>
    </citation>
    <scope>NUCLEOTIDE SEQUENCE [LARGE SCALE GENOMIC DNA]</scope>
    <source>
        <strain evidence="1 2">Foug A</strain>
    </source>
</reference>
<sequence>MFINQASANTFGGFLPNTTSPDPNWGKCLRCAAIDRARLKLTPPPSRSDFCSQCFSSYCYGPSYAPSVQELPDRNYVFLNPDPGGVTKVKKFLSSNEGSIIRCGCCGMCDCRCYLFHILVAEATRKEEPLFPCSRFAGQ</sequence>
<dbReference type="HOGENOM" id="CLU_2009478_0_0_1"/>
<evidence type="ECO:0008006" key="3">
    <source>
        <dbReference type="Google" id="ProtNLM"/>
    </source>
</evidence>
<dbReference type="AlphaFoldDB" id="A0A0C3AXW1"/>
<protein>
    <recommendedName>
        <fullName evidence="3">Lysophospholipase</fullName>
    </recommendedName>
</protein>
<reference evidence="2" key="2">
    <citation type="submission" date="2015-01" db="EMBL/GenBank/DDBJ databases">
        <title>Evolutionary Origins and Diversification of the Mycorrhizal Mutualists.</title>
        <authorList>
            <consortium name="DOE Joint Genome Institute"/>
            <consortium name="Mycorrhizal Genomics Consortium"/>
            <person name="Kohler A."/>
            <person name="Kuo A."/>
            <person name="Nagy L.G."/>
            <person name="Floudas D."/>
            <person name="Copeland A."/>
            <person name="Barry K.W."/>
            <person name="Cichocki N."/>
            <person name="Veneault-Fourrey C."/>
            <person name="LaButti K."/>
            <person name="Lindquist E.A."/>
            <person name="Lipzen A."/>
            <person name="Lundell T."/>
            <person name="Morin E."/>
            <person name="Murat C."/>
            <person name="Riley R."/>
            <person name="Ohm R."/>
            <person name="Sun H."/>
            <person name="Tunlid A."/>
            <person name="Henrissat B."/>
            <person name="Grigoriev I.V."/>
            <person name="Hibbett D.S."/>
            <person name="Martin F."/>
        </authorList>
    </citation>
    <scope>NUCLEOTIDE SEQUENCE [LARGE SCALE GENOMIC DNA]</scope>
    <source>
        <strain evidence="2">Foug A</strain>
    </source>
</reference>
<gene>
    <name evidence="1" type="ORF">SCLCIDRAFT_1208374</name>
</gene>
<accession>A0A0C3AXW1</accession>
<dbReference type="STRING" id="1036808.A0A0C3AXW1"/>
<organism evidence="1 2">
    <name type="scientific">Scleroderma citrinum Foug A</name>
    <dbReference type="NCBI Taxonomy" id="1036808"/>
    <lineage>
        <taxon>Eukaryota</taxon>
        <taxon>Fungi</taxon>
        <taxon>Dikarya</taxon>
        <taxon>Basidiomycota</taxon>
        <taxon>Agaricomycotina</taxon>
        <taxon>Agaricomycetes</taxon>
        <taxon>Agaricomycetidae</taxon>
        <taxon>Boletales</taxon>
        <taxon>Sclerodermatineae</taxon>
        <taxon>Sclerodermataceae</taxon>
        <taxon>Scleroderma</taxon>
    </lineage>
</organism>
<evidence type="ECO:0000313" key="1">
    <source>
        <dbReference type="EMBL" id="KIM69822.1"/>
    </source>
</evidence>
<evidence type="ECO:0000313" key="2">
    <source>
        <dbReference type="Proteomes" id="UP000053989"/>
    </source>
</evidence>
<name>A0A0C3AXW1_9AGAM</name>
<dbReference type="OrthoDB" id="2690821at2759"/>
<keyword evidence="2" id="KW-1185">Reference proteome</keyword>
<dbReference type="InParanoid" id="A0A0C3AXW1"/>
<proteinExistence type="predicted"/>